<dbReference type="Gene3D" id="3.30.1330.90">
    <property type="entry name" value="D-3-phosphoglycerate dehydrogenase, domain 3"/>
    <property type="match status" value="1"/>
</dbReference>
<dbReference type="GO" id="GO:0051287">
    <property type="term" value="F:NAD binding"/>
    <property type="evidence" value="ECO:0007669"/>
    <property type="project" value="InterPro"/>
</dbReference>
<proteinExistence type="inferred from homology"/>
<dbReference type="SUPFAM" id="SSF52283">
    <property type="entry name" value="Formate/glycerate dehydrogenase catalytic domain-like"/>
    <property type="match status" value="1"/>
</dbReference>
<evidence type="ECO:0000256" key="5">
    <source>
        <dbReference type="ARBA" id="ARBA00022605"/>
    </source>
</evidence>
<comment type="pathway">
    <text evidence="1">Amino-acid biosynthesis; L-serine biosynthesis; L-serine from 3-phospho-D-glycerate: step 1/3.</text>
</comment>
<dbReference type="InterPro" id="IPR029753">
    <property type="entry name" value="D-isomer_DH_CS"/>
</dbReference>
<dbReference type="CDD" id="cd12173">
    <property type="entry name" value="PGDH_4"/>
    <property type="match status" value="1"/>
</dbReference>
<evidence type="ECO:0000256" key="2">
    <source>
        <dbReference type="ARBA" id="ARBA00005854"/>
    </source>
</evidence>
<dbReference type="GO" id="GO:0006564">
    <property type="term" value="P:L-serine biosynthetic process"/>
    <property type="evidence" value="ECO:0007669"/>
    <property type="project" value="UniProtKB-KW"/>
</dbReference>
<dbReference type="PROSITE" id="PS00671">
    <property type="entry name" value="D_2_HYDROXYACID_DH_3"/>
    <property type="match status" value="1"/>
</dbReference>
<evidence type="ECO:0000256" key="4">
    <source>
        <dbReference type="ARBA" id="ARBA00021582"/>
    </source>
</evidence>
<dbReference type="InterPro" id="IPR029752">
    <property type="entry name" value="D-isomer_DH_CS1"/>
</dbReference>
<dbReference type="SUPFAM" id="SSF143548">
    <property type="entry name" value="Serine metabolism enzymes domain"/>
    <property type="match status" value="1"/>
</dbReference>
<evidence type="ECO:0000256" key="6">
    <source>
        <dbReference type="ARBA" id="ARBA00023002"/>
    </source>
</evidence>
<dbReference type="InterPro" id="IPR002912">
    <property type="entry name" value="ACT_dom"/>
</dbReference>
<accession>A0A381ZP07</accession>
<dbReference type="SUPFAM" id="SSF55021">
    <property type="entry name" value="ACT-like"/>
    <property type="match status" value="1"/>
</dbReference>
<evidence type="ECO:0000256" key="9">
    <source>
        <dbReference type="ARBA" id="ARBA00048731"/>
    </source>
</evidence>
<dbReference type="EMBL" id="UINC01022079">
    <property type="protein sequence ID" value="SVA90969.1"/>
    <property type="molecule type" value="Genomic_DNA"/>
</dbReference>
<dbReference type="InterPro" id="IPR045626">
    <property type="entry name" value="PGDH_ASB_dom"/>
</dbReference>
<dbReference type="Gene3D" id="3.30.70.260">
    <property type="match status" value="1"/>
</dbReference>
<keyword evidence="6" id="KW-0560">Oxidoreductase</keyword>
<dbReference type="NCBIfam" id="TIGR01327">
    <property type="entry name" value="PGDH"/>
    <property type="match status" value="1"/>
</dbReference>
<evidence type="ECO:0000256" key="8">
    <source>
        <dbReference type="ARBA" id="ARBA00023299"/>
    </source>
</evidence>
<dbReference type="EC" id="1.1.1.95" evidence="3"/>
<dbReference type="GO" id="GO:0004617">
    <property type="term" value="F:phosphoglycerate dehydrogenase activity"/>
    <property type="evidence" value="ECO:0007669"/>
    <property type="project" value="UniProtKB-EC"/>
</dbReference>
<dbReference type="Pfam" id="PF00389">
    <property type="entry name" value="2-Hacid_dh"/>
    <property type="match status" value="1"/>
</dbReference>
<dbReference type="Pfam" id="PF02826">
    <property type="entry name" value="2-Hacid_dh_C"/>
    <property type="match status" value="1"/>
</dbReference>
<dbReference type="InterPro" id="IPR006140">
    <property type="entry name" value="D-isomer_DH_NAD-bd"/>
</dbReference>
<comment type="similarity">
    <text evidence="2">Belongs to the D-isomer specific 2-hydroxyacid dehydrogenase family.</text>
</comment>
<evidence type="ECO:0000256" key="7">
    <source>
        <dbReference type="ARBA" id="ARBA00023027"/>
    </source>
</evidence>
<dbReference type="InterPro" id="IPR006236">
    <property type="entry name" value="PGDH"/>
</dbReference>
<dbReference type="PROSITE" id="PS00065">
    <property type="entry name" value="D_2_HYDROXYACID_DH_1"/>
    <property type="match status" value="1"/>
</dbReference>
<dbReference type="AlphaFoldDB" id="A0A381ZP07"/>
<dbReference type="Pfam" id="PF01842">
    <property type="entry name" value="ACT"/>
    <property type="match status" value="1"/>
</dbReference>
<dbReference type="InterPro" id="IPR006139">
    <property type="entry name" value="D-isomer_2_OHA_DH_cat_dom"/>
</dbReference>
<protein>
    <recommendedName>
        <fullName evidence="4">D-3-phosphoglycerate dehydrogenase</fullName>
        <ecNumber evidence="3">1.1.1.95</ecNumber>
    </recommendedName>
</protein>
<reference evidence="11" key="1">
    <citation type="submission" date="2018-05" db="EMBL/GenBank/DDBJ databases">
        <authorList>
            <person name="Lanie J.A."/>
            <person name="Ng W.-L."/>
            <person name="Kazmierczak K.M."/>
            <person name="Andrzejewski T.M."/>
            <person name="Davidsen T.M."/>
            <person name="Wayne K.J."/>
            <person name="Tettelin H."/>
            <person name="Glass J.I."/>
            <person name="Rusch D."/>
            <person name="Podicherti R."/>
            <person name="Tsui H.-C.T."/>
            <person name="Winkler M.E."/>
        </authorList>
    </citation>
    <scope>NUCLEOTIDE SEQUENCE</scope>
</reference>
<dbReference type="PANTHER" id="PTHR42789">
    <property type="entry name" value="D-ISOMER SPECIFIC 2-HYDROXYACID DEHYDROGENASE FAMILY PROTEIN (AFU_ORTHOLOGUE AFUA_6G10090)"/>
    <property type="match status" value="1"/>
</dbReference>
<organism evidence="11">
    <name type="scientific">marine metagenome</name>
    <dbReference type="NCBI Taxonomy" id="408172"/>
    <lineage>
        <taxon>unclassified sequences</taxon>
        <taxon>metagenomes</taxon>
        <taxon>ecological metagenomes</taxon>
    </lineage>
</organism>
<keyword evidence="8" id="KW-0718">Serine biosynthesis</keyword>
<dbReference type="SUPFAM" id="SSF51735">
    <property type="entry name" value="NAD(P)-binding Rossmann-fold domains"/>
    <property type="match status" value="1"/>
</dbReference>
<evidence type="ECO:0000259" key="10">
    <source>
        <dbReference type="PROSITE" id="PS51671"/>
    </source>
</evidence>
<dbReference type="InterPro" id="IPR050857">
    <property type="entry name" value="D-2-hydroxyacid_DH"/>
</dbReference>
<keyword evidence="7" id="KW-0520">NAD</keyword>
<dbReference type="InterPro" id="IPR045865">
    <property type="entry name" value="ACT-like_dom_sf"/>
</dbReference>
<dbReference type="PROSITE" id="PS51671">
    <property type="entry name" value="ACT"/>
    <property type="match status" value="1"/>
</dbReference>
<dbReference type="PANTHER" id="PTHR42789:SF1">
    <property type="entry name" value="D-ISOMER SPECIFIC 2-HYDROXYACID DEHYDROGENASE FAMILY PROTEIN (AFU_ORTHOLOGUE AFUA_6G10090)"/>
    <property type="match status" value="1"/>
</dbReference>
<name>A0A381ZP07_9ZZZZ</name>
<dbReference type="FunFam" id="3.40.50.720:FF:000021">
    <property type="entry name" value="D-3-phosphoglycerate dehydrogenase"/>
    <property type="match status" value="1"/>
</dbReference>
<gene>
    <name evidence="11" type="ORF">METZ01_LOCUS143823</name>
</gene>
<dbReference type="Pfam" id="PF19304">
    <property type="entry name" value="PGDH_inter"/>
    <property type="match status" value="1"/>
</dbReference>
<dbReference type="CDD" id="cd04902">
    <property type="entry name" value="ACT_3PGDH-xct"/>
    <property type="match status" value="1"/>
</dbReference>
<dbReference type="InterPro" id="IPR036291">
    <property type="entry name" value="NAD(P)-bd_dom_sf"/>
</dbReference>
<feature type="domain" description="ACT" evidence="10">
    <location>
        <begin position="435"/>
        <end position="507"/>
    </location>
</feature>
<sequence length="508" mass="53176">MDCLRAAGHQVDIRSDLSGGDLVEALQGAQALVVRSATQVTAEVLDAVDGLVVVGRAGIGLDNIDVRAATRRGVMVVNAPMSNSVSAAEHAMALLLAQARNVPQAHADLVGGSWDRSRWQGVELADKTLGIVGLGRIGRMVAERAKAFGMRVIAHDPYVAQEYADRIDVELCPLEGLMGRSDFVSLHLARTPETVGLIDAGLLSLAKPGIRIVNAARGGIVDEEALAAAIVSGQVGGAAFDVFATEPTTESPLFGLPQVVVTPHLGASTTEAQDKAGVIIAEQVDLALAGEYVPFAVNVEAEAASKEIRPFIPLAQTLGAVFGLLPGSLPECLDVEFRGEIGTHDNSMATLAVVKGLLDHVSAEAVTFVNAMDMARERGLEVRAISVAAPRDYLNTITLRSASHSLAGTVVGLHGEPRIVMVDEHSVDVPWSDHMLIARSFNRPGVIGVMGSALGDAGVNIGNMDVGQSDDGETMLMVLATDSSVPGDVLDELRGHQDFLSADRLDLA</sequence>
<dbReference type="Gene3D" id="3.40.50.720">
    <property type="entry name" value="NAD(P)-binding Rossmann-like Domain"/>
    <property type="match status" value="2"/>
</dbReference>
<evidence type="ECO:0000313" key="11">
    <source>
        <dbReference type="EMBL" id="SVA90969.1"/>
    </source>
</evidence>
<dbReference type="UniPathway" id="UPA00135">
    <property type="reaction ID" value="UER00196"/>
</dbReference>
<comment type="catalytic activity">
    <reaction evidence="9">
        <text>(2R)-3-phosphoglycerate + NAD(+) = 3-phosphooxypyruvate + NADH + H(+)</text>
        <dbReference type="Rhea" id="RHEA:12641"/>
        <dbReference type="ChEBI" id="CHEBI:15378"/>
        <dbReference type="ChEBI" id="CHEBI:18110"/>
        <dbReference type="ChEBI" id="CHEBI:57540"/>
        <dbReference type="ChEBI" id="CHEBI:57945"/>
        <dbReference type="ChEBI" id="CHEBI:58272"/>
        <dbReference type="EC" id="1.1.1.95"/>
    </reaction>
</comment>
<evidence type="ECO:0000256" key="3">
    <source>
        <dbReference type="ARBA" id="ARBA00013143"/>
    </source>
</evidence>
<keyword evidence="5" id="KW-0028">Amino-acid biosynthesis</keyword>
<dbReference type="InterPro" id="IPR029009">
    <property type="entry name" value="ASB_dom_sf"/>
</dbReference>
<evidence type="ECO:0000256" key="1">
    <source>
        <dbReference type="ARBA" id="ARBA00005216"/>
    </source>
</evidence>